<dbReference type="Proteomes" id="UP000299102">
    <property type="component" value="Unassembled WGS sequence"/>
</dbReference>
<feature type="compositionally biased region" description="Basic residues" evidence="1">
    <location>
        <begin position="29"/>
        <end position="46"/>
    </location>
</feature>
<reference evidence="2 3" key="1">
    <citation type="journal article" date="2019" name="Commun. Biol.">
        <title>The bagworm genome reveals a unique fibroin gene that provides high tensile strength.</title>
        <authorList>
            <person name="Kono N."/>
            <person name="Nakamura H."/>
            <person name="Ohtoshi R."/>
            <person name="Tomita M."/>
            <person name="Numata K."/>
            <person name="Arakawa K."/>
        </authorList>
    </citation>
    <scope>NUCLEOTIDE SEQUENCE [LARGE SCALE GENOMIC DNA]</scope>
</reference>
<evidence type="ECO:0000313" key="3">
    <source>
        <dbReference type="Proteomes" id="UP000299102"/>
    </source>
</evidence>
<comment type="caution">
    <text evidence="2">The sequence shown here is derived from an EMBL/GenBank/DDBJ whole genome shotgun (WGS) entry which is preliminary data.</text>
</comment>
<proteinExistence type="predicted"/>
<organism evidence="2 3">
    <name type="scientific">Eumeta variegata</name>
    <name type="common">Bagworm moth</name>
    <name type="synonym">Eumeta japonica</name>
    <dbReference type="NCBI Taxonomy" id="151549"/>
    <lineage>
        <taxon>Eukaryota</taxon>
        <taxon>Metazoa</taxon>
        <taxon>Ecdysozoa</taxon>
        <taxon>Arthropoda</taxon>
        <taxon>Hexapoda</taxon>
        <taxon>Insecta</taxon>
        <taxon>Pterygota</taxon>
        <taxon>Neoptera</taxon>
        <taxon>Endopterygota</taxon>
        <taxon>Lepidoptera</taxon>
        <taxon>Glossata</taxon>
        <taxon>Ditrysia</taxon>
        <taxon>Tineoidea</taxon>
        <taxon>Psychidae</taxon>
        <taxon>Oiketicinae</taxon>
        <taxon>Eumeta</taxon>
    </lineage>
</organism>
<sequence length="77" mass="8788">MSIAKRRNVVGVNDKDQEEEGRGTFGARGRARTKSKVKGRAKKPTKSRTEELDIPSDEKNDYKDMEVDHQDPELLPF</sequence>
<dbReference type="AlphaFoldDB" id="A0A4C1Z369"/>
<dbReference type="EMBL" id="BGZK01001609">
    <property type="protein sequence ID" value="GBP83201.1"/>
    <property type="molecule type" value="Genomic_DNA"/>
</dbReference>
<protein>
    <submittedName>
        <fullName evidence="2">Uncharacterized protein</fullName>
    </submittedName>
</protein>
<evidence type="ECO:0000256" key="1">
    <source>
        <dbReference type="SAM" id="MobiDB-lite"/>
    </source>
</evidence>
<evidence type="ECO:0000313" key="2">
    <source>
        <dbReference type="EMBL" id="GBP83201.1"/>
    </source>
</evidence>
<feature type="compositionally biased region" description="Basic and acidic residues" evidence="1">
    <location>
        <begin position="47"/>
        <end position="77"/>
    </location>
</feature>
<accession>A0A4C1Z369</accession>
<feature type="region of interest" description="Disordered" evidence="1">
    <location>
        <begin position="1"/>
        <end position="77"/>
    </location>
</feature>
<keyword evidence="3" id="KW-1185">Reference proteome</keyword>
<gene>
    <name evidence="2" type="ORF">EVAR_66752_1</name>
</gene>
<name>A0A4C1Z369_EUMVA</name>